<name>A0A8I0N0A1_9GAMM</name>
<dbReference type="RefSeq" id="WP_147390839.1">
    <property type="nucleotide sequence ID" value="NZ_AQHF01000034.1"/>
</dbReference>
<accession>A0A8I0N0A1</accession>
<reference evidence="1 2" key="1">
    <citation type="submission" date="2015-06" db="EMBL/GenBank/DDBJ databases">
        <title>Genome sequence of Pseudoalteromonas peptidolytica.</title>
        <authorList>
            <person name="Xie B.-B."/>
            <person name="Rong J.-C."/>
            <person name="Qin Q.-L."/>
            <person name="Zhang Y.-Z."/>
        </authorList>
    </citation>
    <scope>NUCLEOTIDE SEQUENCE [LARGE SCALE GENOMIC DNA]</scope>
    <source>
        <strain evidence="1 2">F12-50-A1</strain>
    </source>
</reference>
<dbReference type="Proteomes" id="UP000660708">
    <property type="component" value="Unassembled WGS sequence"/>
</dbReference>
<dbReference type="AlphaFoldDB" id="A0A8I0N0A1"/>
<keyword evidence="2" id="KW-1185">Reference proteome</keyword>
<evidence type="ECO:0000313" key="2">
    <source>
        <dbReference type="Proteomes" id="UP000660708"/>
    </source>
</evidence>
<evidence type="ECO:0000313" key="1">
    <source>
        <dbReference type="EMBL" id="MBE0348582.1"/>
    </source>
</evidence>
<sequence>MKTISSSFKKLLLLVALILVAGFYGYSKYQFALTVSNDVKQLQPYGSEQLELIDVSDSAKRFTVRIAVSGLEPKFGESAVQ</sequence>
<proteinExistence type="predicted"/>
<organism evidence="1 2">
    <name type="scientific">Pseudoalteromonas peptidolytica F12-50-A1</name>
    <dbReference type="NCBI Taxonomy" id="1315280"/>
    <lineage>
        <taxon>Bacteria</taxon>
        <taxon>Pseudomonadati</taxon>
        <taxon>Pseudomonadota</taxon>
        <taxon>Gammaproteobacteria</taxon>
        <taxon>Alteromonadales</taxon>
        <taxon>Pseudoalteromonadaceae</taxon>
        <taxon>Pseudoalteromonas</taxon>
    </lineage>
</organism>
<dbReference type="EMBL" id="AQHF01000034">
    <property type="protein sequence ID" value="MBE0348582.1"/>
    <property type="molecule type" value="Genomic_DNA"/>
</dbReference>
<comment type="caution">
    <text evidence="1">The sequence shown here is derived from an EMBL/GenBank/DDBJ whole genome shotgun (WGS) entry which is preliminary data.</text>
</comment>
<protein>
    <submittedName>
        <fullName evidence="1">Uncharacterized protein</fullName>
    </submittedName>
</protein>
<gene>
    <name evidence="1" type="ORF">PPEP_b0365</name>
</gene>